<evidence type="ECO:0000256" key="3">
    <source>
        <dbReference type="ARBA" id="ARBA00023065"/>
    </source>
</evidence>
<keyword evidence="3" id="KW-0406">Ion transport</keyword>
<dbReference type="AlphaFoldDB" id="A0A9P0TZD9"/>
<proteinExistence type="inferred from homology"/>
<sequence>MNVLKKIVIPRSNVTVGYILSELEEMAREEFHRLKKVKEKKAKGKYKGKNPKPDHEGLCPVCLEDLNKEEFNTRVKPKVMPTPALEVYKPSTPEELSAASSWGTGTVHVEQLPDGNLKLEYIKKHINELITLGKTFVNSGVDYIDVEDFLRICEDAKAKLEEALFVNDESTSQYKGDYDTRLEDFKGHLRGVIEIAKDLNVESSVEPSFCNFLQACESIDEKLNTDVKENKSRLQKLDGHIDDVVKITSEYKKQGLLSPSVEEFMESCKQIKLKIKEYSEQESKLDKINHLKQHVGDLEILTSEMKKKGLQSRSIDNFSKSVKKFKEKLDSYAKPEKNAVELNNLIEQIDKTIGLSMEAKDTGIVGDSIEDLVKSSEKLKKKITPVQDTKSKILQSLKINIDDVMGLVDSYKEQGLVTDSVEDFLSTCKVARKKIEGYEVLPPRTKTEEEPPCLGRCISCNESFQTEVIMPEGVDVCKSCHKMYQKDIPTPCESCAAEMKEFKLPSDLSICETCSKVSEPLEIAESISATSEQVPMEVYCDICKKMMKEDHEHEPIPVDSKTGYYERKIRKITKVIRSQNPDGTIREETETISIRKIKREPTKTSLDDDDDEDSSDDETCVAVCILHDHNQCGFHARLIKSESVLKNSVLRKVLRNCNSFSTL</sequence>
<evidence type="ECO:0000313" key="5">
    <source>
        <dbReference type="EMBL" id="CAH4039049.1"/>
    </source>
</evidence>
<gene>
    <name evidence="5" type="ORF">PIBRA_LOCUS14511</name>
</gene>
<accession>A0A9P0TZD9</accession>
<reference evidence="5" key="1">
    <citation type="submission" date="2022-05" db="EMBL/GenBank/DDBJ databases">
        <authorList>
            <person name="Okamura Y."/>
        </authorList>
    </citation>
    <scope>NUCLEOTIDE SEQUENCE</scope>
</reference>
<evidence type="ECO:0000313" key="6">
    <source>
        <dbReference type="Proteomes" id="UP001152562"/>
    </source>
</evidence>
<comment type="function">
    <text evidence="4">Subunit of the V1 complex of vacuolar(H+)-ATPase (V-ATPase), a multisubunit enzyme composed of a peripheral complex (V1) that hydrolyzes ATP and a membrane integral complex (V0) that translocates protons. V-ATPase is responsible for acidifying and maintaining the pH of intracellular compartments and in some cell types, is targeted to the plasma membrane, where it is responsible for acidifying the extracellular environment.</text>
</comment>
<evidence type="ECO:0000256" key="4">
    <source>
        <dbReference type="ARBA" id="ARBA00045737"/>
    </source>
</evidence>
<evidence type="ECO:0000256" key="1">
    <source>
        <dbReference type="ARBA" id="ARBA00005850"/>
    </source>
</evidence>
<dbReference type="GO" id="GO:0046961">
    <property type="term" value="F:proton-transporting ATPase activity, rotational mechanism"/>
    <property type="evidence" value="ECO:0007669"/>
    <property type="project" value="InterPro"/>
</dbReference>
<dbReference type="Gene3D" id="1.10.287.3240">
    <property type="match status" value="1"/>
</dbReference>
<organism evidence="5 6">
    <name type="scientific">Pieris brassicae</name>
    <name type="common">White butterfly</name>
    <name type="synonym">Large white butterfly</name>
    <dbReference type="NCBI Taxonomy" id="7116"/>
    <lineage>
        <taxon>Eukaryota</taxon>
        <taxon>Metazoa</taxon>
        <taxon>Ecdysozoa</taxon>
        <taxon>Arthropoda</taxon>
        <taxon>Hexapoda</taxon>
        <taxon>Insecta</taxon>
        <taxon>Pterygota</taxon>
        <taxon>Neoptera</taxon>
        <taxon>Endopterygota</taxon>
        <taxon>Lepidoptera</taxon>
        <taxon>Glossata</taxon>
        <taxon>Ditrysia</taxon>
        <taxon>Papilionoidea</taxon>
        <taxon>Pieridae</taxon>
        <taxon>Pierinae</taxon>
        <taxon>Pieris</taxon>
    </lineage>
</organism>
<dbReference type="InterPro" id="IPR002699">
    <property type="entry name" value="V_ATPase_D"/>
</dbReference>
<dbReference type="Pfam" id="PF01813">
    <property type="entry name" value="ATP-synt_D"/>
    <property type="match status" value="1"/>
</dbReference>
<keyword evidence="6" id="KW-1185">Reference proteome</keyword>
<dbReference type="Proteomes" id="UP001152562">
    <property type="component" value="Unassembled WGS sequence"/>
</dbReference>
<protein>
    <submittedName>
        <fullName evidence="5">Uncharacterized protein</fullName>
    </submittedName>
</protein>
<name>A0A9P0TZD9_PIEBR</name>
<dbReference type="EMBL" id="CALOZG010000087">
    <property type="protein sequence ID" value="CAH4039049.1"/>
    <property type="molecule type" value="Genomic_DNA"/>
</dbReference>
<keyword evidence="2" id="KW-0813">Transport</keyword>
<evidence type="ECO:0000256" key="2">
    <source>
        <dbReference type="ARBA" id="ARBA00022448"/>
    </source>
</evidence>
<comment type="caution">
    <text evidence="5">The sequence shown here is derived from an EMBL/GenBank/DDBJ whole genome shotgun (WGS) entry which is preliminary data.</text>
</comment>
<comment type="similarity">
    <text evidence="1">Belongs to the V-ATPase D subunit family.</text>
</comment>